<dbReference type="InterPro" id="IPR025558">
    <property type="entry name" value="DUF4283"/>
</dbReference>
<feature type="domain" description="DUF4283" evidence="2">
    <location>
        <begin position="3"/>
        <end position="58"/>
    </location>
</feature>
<reference evidence="3" key="1">
    <citation type="submission" date="2019-10" db="EMBL/GenBank/DDBJ databases">
        <authorList>
            <person name="Zhang R."/>
            <person name="Pan Y."/>
            <person name="Wang J."/>
            <person name="Ma R."/>
            <person name="Yu S."/>
        </authorList>
    </citation>
    <scope>NUCLEOTIDE SEQUENCE</scope>
    <source>
        <strain evidence="3">LA-IB0</strain>
        <tissue evidence="3">Leaf</tissue>
    </source>
</reference>
<accession>A0AAV6WWY3</accession>
<dbReference type="PANTHER" id="PTHR31286">
    <property type="entry name" value="GLYCINE-RICH CELL WALL STRUCTURAL PROTEIN 1.8-LIKE"/>
    <property type="match status" value="1"/>
</dbReference>
<proteinExistence type="predicted"/>
<dbReference type="PANTHER" id="PTHR31286:SF99">
    <property type="entry name" value="DUF4283 DOMAIN-CONTAINING PROTEIN"/>
    <property type="match status" value="1"/>
</dbReference>
<dbReference type="Pfam" id="PF14111">
    <property type="entry name" value="DUF4283"/>
    <property type="match status" value="1"/>
</dbReference>
<dbReference type="InterPro" id="IPR040256">
    <property type="entry name" value="At4g02000-like"/>
</dbReference>
<evidence type="ECO:0000259" key="2">
    <source>
        <dbReference type="Pfam" id="PF14111"/>
    </source>
</evidence>
<sequence>MKTLWQVKYELDPVDLGNDFYMVRFYSKAEYKKVLTGGPWIIMGHYLMVQKWRPDFQPRTAHISSMVAWVHFPNLPIDLFNLEVLYQLGSLIGKVVRVDKNTEHSIRGKFARIGIEIELAKPLLQLVCINGQPQVVEYEGLHLICFGFGTYGHRQETSGRGQDQTKEKQGTVERSSHDNNAQ</sequence>
<comment type="caution">
    <text evidence="3">The sequence shown here is derived from an EMBL/GenBank/DDBJ whole genome shotgun (WGS) entry which is preliminary data.</text>
</comment>
<evidence type="ECO:0000313" key="3">
    <source>
        <dbReference type="EMBL" id="KAG8373460.1"/>
    </source>
</evidence>
<dbReference type="AlphaFoldDB" id="A0AAV6WWY3"/>
<gene>
    <name evidence="3" type="ORF">BUALT_Bualt11G0026600</name>
</gene>
<dbReference type="Proteomes" id="UP000826271">
    <property type="component" value="Unassembled WGS sequence"/>
</dbReference>
<dbReference type="EMBL" id="WHWC01000011">
    <property type="protein sequence ID" value="KAG8373460.1"/>
    <property type="molecule type" value="Genomic_DNA"/>
</dbReference>
<feature type="region of interest" description="Disordered" evidence="1">
    <location>
        <begin position="156"/>
        <end position="182"/>
    </location>
</feature>
<keyword evidence="4" id="KW-1185">Reference proteome</keyword>
<evidence type="ECO:0000313" key="4">
    <source>
        <dbReference type="Proteomes" id="UP000826271"/>
    </source>
</evidence>
<protein>
    <recommendedName>
        <fullName evidence="2">DUF4283 domain-containing protein</fullName>
    </recommendedName>
</protein>
<name>A0AAV6WWY3_9LAMI</name>
<organism evidence="3 4">
    <name type="scientific">Buddleja alternifolia</name>
    <dbReference type="NCBI Taxonomy" id="168488"/>
    <lineage>
        <taxon>Eukaryota</taxon>
        <taxon>Viridiplantae</taxon>
        <taxon>Streptophyta</taxon>
        <taxon>Embryophyta</taxon>
        <taxon>Tracheophyta</taxon>
        <taxon>Spermatophyta</taxon>
        <taxon>Magnoliopsida</taxon>
        <taxon>eudicotyledons</taxon>
        <taxon>Gunneridae</taxon>
        <taxon>Pentapetalae</taxon>
        <taxon>asterids</taxon>
        <taxon>lamiids</taxon>
        <taxon>Lamiales</taxon>
        <taxon>Scrophulariaceae</taxon>
        <taxon>Buddlejeae</taxon>
        <taxon>Buddleja</taxon>
    </lineage>
</organism>
<evidence type="ECO:0000256" key="1">
    <source>
        <dbReference type="SAM" id="MobiDB-lite"/>
    </source>
</evidence>